<dbReference type="RefSeq" id="WP_075077603.1">
    <property type="nucleotide sequence ID" value="NZ_BDCO01000002.1"/>
</dbReference>
<dbReference type="EMBL" id="BDCO01000002">
    <property type="protein sequence ID" value="GAT31717.1"/>
    <property type="molecule type" value="Genomic_DNA"/>
</dbReference>
<dbReference type="STRING" id="690879.TSACC_2111"/>
<dbReference type="OrthoDB" id="24847at2"/>
<evidence type="ECO:0000313" key="4">
    <source>
        <dbReference type="Proteomes" id="UP000076023"/>
    </source>
</evidence>
<keyword evidence="4" id="KW-1185">Reference proteome</keyword>
<dbReference type="InterPro" id="IPR029058">
    <property type="entry name" value="AB_hydrolase_fold"/>
</dbReference>
<proteinExistence type="predicted"/>
<dbReference type="PANTHER" id="PTHR48081">
    <property type="entry name" value="AB HYDROLASE SUPERFAMILY PROTEIN C4A8.06C"/>
    <property type="match status" value="1"/>
</dbReference>
<dbReference type="AlphaFoldDB" id="A0A146G3W2"/>
<dbReference type="InterPro" id="IPR050300">
    <property type="entry name" value="GDXG_lipolytic_enzyme"/>
</dbReference>
<dbReference type="InterPro" id="IPR013094">
    <property type="entry name" value="AB_hydrolase_3"/>
</dbReference>
<protein>
    <submittedName>
        <fullName evidence="3">Acetyl esterase</fullName>
    </submittedName>
</protein>
<reference evidence="4" key="1">
    <citation type="journal article" date="2017" name="Genome Announc.">
        <title>Draft Genome Sequence of Terrimicrobium sacchariphilum NM-5T, a Facultative Anaerobic Soil Bacterium of the Class Spartobacteria.</title>
        <authorList>
            <person name="Qiu Y.L."/>
            <person name="Tourlousse D.M."/>
            <person name="Matsuura N."/>
            <person name="Ohashi A."/>
            <person name="Sekiguchi Y."/>
        </authorList>
    </citation>
    <scope>NUCLEOTIDE SEQUENCE [LARGE SCALE GENOMIC DNA]</scope>
    <source>
        <strain evidence="4">NM-5</strain>
    </source>
</reference>
<dbReference type="PANTHER" id="PTHR48081:SF8">
    <property type="entry name" value="ALPHA_BETA HYDROLASE FOLD-3 DOMAIN-CONTAINING PROTEIN-RELATED"/>
    <property type="match status" value="1"/>
</dbReference>
<dbReference type="Proteomes" id="UP000076023">
    <property type="component" value="Unassembled WGS sequence"/>
</dbReference>
<dbReference type="GO" id="GO:0016787">
    <property type="term" value="F:hydrolase activity"/>
    <property type="evidence" value="ECO:0007669"/>
    <property type="project" value="UniProtKB-KW"/>
</dbReference>
<dbReference type="InParanoid" id="A0A146G3W2"/>
<organism evidence="3 4">
    <name type="scientific">Terrimicrobium sacchariphilum</name>
    <dbReference type="NCBI Taxonomy" id="690879"/>
    <lineage>
        <taxon>Bacteria</taxon>
        <taxon>Pseudomonadati</taxon>
        <taxon>Verrucomicrobiota</taxon>
        <taxon>Terrimicrobiia</taxon>
        <taxon>Terrimicrobiales</taxon>
        <taxon>Terrimicrobiaceae</taxon>
        <taxon>Terrimicrobium</taxon>
    </lineage>
</organism>
<accession>A0A146G3W2</accession>
<evidence type="ECO:0000313" key="3">
    <source>
        <dbReference type="EMBL" id="GAT31717.1"/>
    </source>
</evidence>
<evidence type="ECO:0000259" key="2">
    <source>
        <dbReference type="Pfam" id="PF07859"/>
    </source>
</evidence>
<dbReference type="Gene3D" id="3.40.50.1820">
    <property type="entry name" value="alpha/beta hydrolase"/>
    <property type="match status" value="1"/>
</dbReference>
<feature type="domain" description="Alpha/beta hydrolase fold-3" evidence="2">
    <location>
        <begin position="118"/>
        <end position="325"/>
    </location>
</feature>
<evidence type="ECO:0000256" key="1">
    <source>
        <dbReference type="ARBA" id="ARBA00022801"/>
    </source>
</evidence>
<dbReference type="SUPFAM" id="SSF53474">
    <property type="entry name" value="alpha/beta-Hydrolases"/>
    <property type="match status" value="1"/>
</dbReference>
<dbReference type="Pfam" id="PF07859">
    <property type="entry name" value="Abhydrolase_3"/>
    <property type="match status" value="1"/>
</dbReference>
<sequence length="350" mass="37641">MNATPPLIELSPRGPYVTDLPDAPGRSVVTPSEPAFPIYRLLSELRSPLELRELMIQPVRTGYIGKPGDPPPAHLPPGAAELFPDVAVGEIAVHGEDGLVHCRTYSVPATDDTLRPIVLYIHGGGFTVGTSADTASITSRMAHDTGAVVVSVDYRMAPEWPFPHAVEDCFAVYRALREEAMRLGGDPEKILVAGDSAGGNLSAVLPLVARDRDVPVPAGAILLCPITNFCAEEHPGFERLAARGIVYDTAFFGFIRGAYLLRKSNWTHPYASPALGDLGGFPRTLVVCGSDDPVVEDNRAFAERLKAHGVHAELFERPHMPHGYYFFPGLVPEGDEALAAVSDFIRACTA</sequence>
<name>A0A146G3W2_TERSA</name>
<gene>
    <name evidence="3" type="ORF">TSACC_2111</name>
</gene>
<keyword evidence="1" id="KW-0378">Hydrolase</keyword>
<comment type="caution">
    <text evidence="3">The sequence shown here is derived from an EMBL/GenBank/DDBJ whole genome shotgun (WGS) entry which is preliminary data.</text>
</comment>